<dbReference type="Proteomes" id="UP000187417">
    <property type="component" value="Unassembled WGS sequence"/>
</dbReference>
<dbReference type="SUPFAM" id="SSF52833">
    <property type="entry name" value="Thioredoxin-like"/>
    <property type="match status" value="1"/>
</dbReference>
<proteinExistence type="predicted"/>
<evidence type="ECO:0000313" key="1">
    <source>
        <dbReference type="EMBL" id="OKY96239.1"/>
    </source>
</evidence>
<dbReference type="PROSITE" id="PS51257">
    <property type="entry name" value="PROKAR_LIPOPROTEIN"/>
    <property type="match status" value="1"/>
</dbReference>
<comment type="caution">
    <text evidence="1">The sequence shown here is derived from an EMBL/GenBank/DDBJ whole genome shotgun (WGS) entry which is preliminary data.</text>
</comment>
<name>A0A1Q6FBJ4_9BACT</name>
<dbReference type="NCBIfam" id="NF040494">
    <property type="entry name" value="nitrored_ArsF"/>
    <property type="match status" value="1"/>
</dbReference>
<protein>
    <submittedName>
        <fullName evidence="1">Thioredoxin</fullName>
    </submittedName>
</protein>
<dbReference type="InterPro" id="IPR036249">
    <property type="entry name" value="Thioredoxin-like_sf"/>
</dbReference>
<accession>A0A1Q6FBJ4</accession>
<dbReference type="InterPro" id="IPR047698">
    <property type="entry name" value="ArsF-like"/>
</dbReference>
<dbReference type="EMBL" id="MNQH01000002">
    <property type="protein sequence ID" value="OKY96239.1"/>
    <property type="molecule type" value="Genomic_DNA"/>
</dbReference>
<dbReference type="RefSeq" id="WP_022459886.1">
    <property type="nucleotide sequence ID" value="NZ_BAAFLA010000002.1"/>
</dbReference>
<dbReference type="STRING" id="28117.BHV66_02650"/>
<dbReference type="Gene3D" id="3.40.30.10">
    <property type="entry name" value="Glutaredoxin"/>
    <property type="match status" value="1"/>
</dbReference>
<dbReference type="AlphaFoldDB" id="A0A1Q6FBJ4"/>
<evidence type="ECO:0000313" key="2">
    <source>
        <dbReference type="Proteomes" id="UP000187417"/>
    </source>
</evidence>
<gene>
    <name evidence="1" type="ORF">BHV66_02650</name>
</gene>
<sequence>MNRLILALIICCGLTACDNNGTKKSASTDVEQAQQLEQKDHVEVLYFHGKQRCATCMAIEKNAKEVVEVQFANELKNGTLVFRTIDISDPKNETIAEKYEVTWSSLFVSKWKDGKETYENLTEYAFANARTAPDTFKNGITEKVRTLLK</sequence>
<organism evidence="1 2">
    <name type="scientific">Alistipes putredinis</name>
    <dbReference type="NCBI Taxonomy" id="28117"/>
    <lineage>
        <taxon>Bacteria</taxon>
        <taxon>Pseudomonadati</taxon>
        <taxon>Bacteroidota</taxon>
        <taxon>Bacteroidia</taxon>
        <taxon>Bacteroidales</taxon>
        <taxon>Rikenellaceae</taxon>
        <taxon>Alistipes</taxon>
    </lineage>
</organism>
<reference evidence="1 2" key="1">
    <citation type="journal article" date="2016" name="Nat. Biotechnol.">
        <title>Measurement of bacterial replication rates in microbial communities.</title>
        <authorList>
            <person name="Brown C.T."/>
            <person name="Olm M.R."/>
            <person name="Thomas B.C."/>
            <person name="Banfield J.F."/>
        </authorList>
    </citation>
    <scope>NUCLEOTIDE SEQUENCE [LARGE SCALE GENOMIC DNA]</scope>
    <source>
        <strain evidence="1">CAG:67_53_122</strain>
    </source>
</reference>